<dbReference type="PANTHER" id="PTHR47165">
    <property type="entry name" value="OS03G0429900 PROTEIN"/>
    <property type="match status" value="1"/>
</dbReference>
<feature type="domain" description="Replication factor A C-terminal" evidence="1">
    <location>
        <begin position="68"/>
        <end position="164"/>
    </location>
</feature>
<dbReference type="Pfam" id="PF08646">
    <property type="entry name" value="Rep_fac-A_C"/>
    <property type="match status" value="1"/>
</dbReference>
<gene>
    <name evidence="2" type="ORF">SHERM_17915</name>
</gene>
<accession>A0A9N7MUR5</accession>
<dbReference type="SUPFAM" id="SSF50249">
    <property type="entry name" value="Nucleic acid-binding proteins"/>
    <property type="match status" value="1"/>
</dbReference>
<dbReference type="InterPro" id="IPR012340">
    <property type="entry name" value="NA-bd_OB-fold"/>
</dbReference>
<protein>
    <recommendedName>
        <fullName evidence="1">Replication factor A C-terminal domain-containing protein</fullName>
    </recommendedName>
</protein>
<proteinExistence type="predicted"/>
<reference evidence="2" key="1">
    <citation type="submission" date="2019-12" db="EMBL/GenBank/DDBJ databases">
        <authorList>
            <person name="Scholes J."/>
        </authorList>
    </citation>
    <scope>NUCLEOTIDE SEQUENCE</scope>
</reference>
<evidence type="ECO:0000313" key="2">
    <source>
        <dbReference type="EMBL" id="CAA0819538.1"/>
    </source>
</evidence>
<dbReference type="Gene3D" id="2.40.50.140">
    <property type="entry name" value="Nucleic acid-binding proteins"/>
    <property type="match status" value="1"/>
</dbReference>
<evidence type="ECO:0000259" key="1">
    <source>
        <dbReference type="Pfam" id="PF08646"/>
    </source>
</evidence>
<comment type="caution">
    <text evidence="2">The sequence shown here is derived from an EMBL/GenBank/DDBJ whole genome shotgun (WGS) entry which is preliminary data.</text>
</comment>
<dbReference type="PANTHER" id="PTHR47165:SF4">
    <property type="entry name" value="OS03G0429900 PROTEIN"/>
    <property type="match status" value="1"/>
</dbReference>
<dbReference type="Proteomes" id="UP001153555">
    <property type="component" value="Unassembled WGS sequence"/>
</dbReference>
<dbReference type="InterPro" id="IPR013955">
    <property type="entry name" value="Rep_factor-A_C"/>
</dbReference>
<name>A0A9N7MUR5_STRHE</name>
<sequence length="233" mass="26597">MQLTTTNASILEINASCGEKNQFRQWLRAHDKHMNLLEMSMKQRMKDVEVVTLHQILFNRDELNKEKYYCFKGYVDKVVNKSSLWYESCKSCATAIAKTDDGMSCKKCNNKVVEPTPRYRLVLNVVGDTHNATITLFEEAAMVYVGCLINDYIRSIEQGEELFGYYKGLSLQSTFEFQFLIPVDDKSINSRGEINAVAEAIARTETTHDEDMNDNQAISLQVPIDLHVDEANS</sequence>
<organism evidence="2 3">
    <name type="scientific">Striga hermonthica</name>
    <name type="common">Purple witchweed</name>
    <name type="synonym">Buchnera hermonthica</name>
    <dbReference type="NCBI Taxonomy" id="68872"/>
    <lineage>
        <taxon>Eukaryota</taxon>
        <taxon>Viridiplantae</taxon>
        <taxon>Streptophyta</taxon>
        <taxon>Embryophyta</taxon>
        <taxon>Tracheophyta</taxon>
        <taxon>Spermatophyta</taxon>
        <taxon>Magnoliopsida</taxon>
        <taxon>eudicotyledons</taxon>
        <taxon>Gunneridae</taxon>
        <taxon>Pentapetalae</taxon>
        <taxon>asterids</taxon>
        <taxon>lamiids</taxon>
        <taxon>Lamiales</taxon>
        <taxon>Orobanchaceae</taxon>
        <taxon>Buchnereae</taxon>
        <taxon>Striga</taxon>
    </lineage>
</organism>
<dbReference type="OrthoDB" id="1431587at2759"/>
<dbReference type="EMBL" id="CACSLK010019251">
    <property type="protein sequence ID" value="CAA0819538.1"/>
    <property type="molecule type" value="Genomic_DNA"/>
</dbReference>
<evidence type="ECO:0000313" key="3">
    <source>
        <dbReference type="Proteomes" id="UP001153555"/>
    </source>
</evidence>
<dbReference type="AlphaFoldDB" id="A0A9N7MUR5"/>
<keyword evidence="3" id="KW-1185">Reference proteome</keyword>